<dbReference type="Proteomes" id="UP000535501">
    <property type="component" value="Unassembled WGS sequence"/>
</dbReference>
<dbReference type="GO" id="GO:0019171">
    <property type="term" value="F:(3R)-hydroxyacyl-[acyl-carrier-protein] dehydratase activity"/>
    <property type="evidence" value="ECO:0007669"/>
    <property type="project" value="TreeGrafter"/>
</dbReference>
<comment type="caution">
    <text evidence="2">The sequence shown here is derived from an EMBL/GenBank/DDBJ whole genome shotgun (WGS) entry which is preliminary data.</text>
</comment>
<dbReference type="Gene3D" id="3.10.129.10">
    <property type="entry name" value="Hotdog Thioesterase"/>
    <property type="match status" value="1"/>
</dbReference>
<dbReference type="AlphaFoldDB" id="A0A7W9Z2F8"/>
<dbReference type="InterPro" id="IPR039569">
    <property type="entry name" value="FAS1-like_DH_region"/>
</dbReference>
<name>A0A7W9Z2F8_9HYPH</name>
<dbReference type="InterPro" id="IPR052741">
    <property type="entry name" value="Mitochondrial_HTD2"/>
</dbReference>
<evidence type="ECO:0000313" key="3">
    <source>
        <dbReference type="Proteomes" id="UP000535501"/>
    </source>
</evidence>
<dbReference type="InterPro" id="IPR029069">
    <property type="entry name" value="HotDog_dom_sf"/>
</dbReference>
<organism evidence="2 3">
    <name type="scientific">Pseudorhizobium flavum</name>
    <dbReference type="NCBI Taxonomy" id="1335061"/>
    <lineage>
        <taxon>Bacteria</taxon>
        <taxon>Pseudomonadati</taxon>
        <taxon>Pseudomonadota</taxon>
        <taxon>Alphaproteobacteria</taxon>
        <taxon>Hyphomicrobiales</taxon>
        <taxon>Rhizobiaceae</taxon>
        <taxon>Rhizobium/Agrobacterium group</taxon>
        <taxon>Pseudorhizobium</taxon>
    </lineage>
</organism>
<feature type="domain" description="FAS1-like dehydratase" evidence="1">
    <location>
        <begin position="18"/>
        <end position="147"/>
    </location>
</feature>
<proteinExistence type="predicted"/>
<dbReference type="EC" id="4.2.1.153" evidence="2"/>
<gene>
    <name evidence="2" type="ORF">HNQ75_003909</name>
</gene>
<protein>
    <submittedName>
        <fullName evidence="2">3-methylfumaryl-CoA hydratase</fullName>
        <ecNumber evidence="2">4.2.1.153</ecNumber>
    </submittedName>
</protein>
<keyword evidence="3" id="KW-1185">Reference proteome</keyword>
<dbReference type="Pfam" id="PF13452">
    <property type="entry name" value="FAS1_DH_region"/>
    <property type="match status" value="1"/>
</dbReference>
<reference evidence="2 3" key="1">
    <citation type="submission" date="2020-08" db="EMBL/GenBank/DDBJ databases">
        <title>Genomic Encyclopedia of Type Strains, Phase IV (KMG-IV): sequencing the most valuable type-strain genomes for metagenomic binning, comparative biology and taxonomic classification.</title>
        <authorList>
            <person name="Goeker M."/>
        </authorList>
    </citation>
    <scope>NUCLEOTIDE SEQUENCE [LARGE SCALE GENOMIC DNA]</scope>
    <source>
        <strain evidence="2 3">DSM 102134</strain>
    </source>
</reference>
<sequence>MSVGSGKFLDVDRLRGWIGREETVTDTVDADLVRKFNAALDLPVGQPATGDVAPLLIHFCLGQPAVPTGQLGGDGHPQKGGFLPLVPLPRRMWAGGSLRFSDDLKVGDTVRRVSRIAEVSVKDGRSGTLCFVTVDHRFDIDGRVVIEERQDIVYREAATGGPAAKPAAPAEPVAPGTHRRVVTPGAPLLFRYSALTFNGHRIHYDRAYARDVELYPGLVVHGPLQATLLLHFAAELKGGAPASFSFRGQSPLFDDDRINLHAVERDGTLSLWTMRDGGPVAMSAEARWV</sequence>
<dbReference type="PANTHER" id="PTHR28152">
    <property type="entry name" value="HYDROXYACYL-THIOESTER DEHYDRATASE TYPE 2, MITOCHONDRIAL"/>
    <property type="match status" value="1"/>
</dbReference>
<dbReference type="PANTHER" id="PTHR28152:SF1">
    <property type="entry name" value="HYDROXYACYL-THIOESTER DEHYDRATASE TYPE 2, MITOCHONDRIAL"/>
    <property type="match status" value="1"/>
</dbReference>
<evidence type="ECO:0000259" key="1">
    <source>
        <dbReference type="Pfam" id="PF13452"/>
    </source>
</evidence>
<accession>A0A7W9Z2F8</accession>
<evidence type="ECO:0000313" key="2">
    <source>
        <dbReference type="EMBL" id="MBB6181921.1"/>
    </source>
</evidence>
<dbReference type="EMBL" id="JACHEJ010000015">
    <property type="protein sequence ID" value="MBB6181921.1"/>
    <property type="molecule type" value="Genomic_DNA"/>
</dbReference>
<keyword evidence="2" id="KW-0456">Lyase</keyword>
<dbReference type="RefSeq" id="WP_077548679.1">
    <property type="nucleotide sequence ID" value="NZ_JACHEJ010000015.1"/>
</dbReference>
<dbReference type="SUPFAM" id="SSF54637">
    <property type="entry name" value="Thioesterase/thiol ester dehydrase-isomerase"/>
    <property type="match status" value="2"/>
</dbReference>